<dbReference type="InterPro" id="IPR013589">
    <property type="entry name" value="Bac_transglu_N"/>
</dbReference>
<accession>A0A845Q895</accession>
<feature type="domain" description="Transglutaminase-like" evidence="1">
    <location>
        <begin position="166"/>
        <end position="231"/>
    </location>
</feature>
<sequence>MRLIVEHSTCYRYSAPVRFVVQSLKLSPSRFDGQRVIRWSVAAEGCTITAAFTDGYGDEVLTLTCAEARDEVHVKVSGEVVTADMAGVLRGHKEKISPRAFLRQTGMTEPTDEIRDLALGVAAGMGRTDDQQPGTLDLAHALSDAVADAVVYAPGTTHAHTTAGEALAEGQGVCQDHAHILITAARLLGLPARYVSGYLFADANGEPHEAAHGWAELWLDGLGWVGFDASNRTCPTEAYIRLGAGLDARDAAPIKGVHVGAAEEAMDVSLVVQEAQQQ</sequence>
<reference evidence="2 3" key="1">
    <citation type="journal article" date="2016" name="Int. J. Syst. Evol. Microbiol.">
        <title>Pyruvatibacter mobilis gen. nov., sp. nov., a marine bacterium from the culture broth of Picochlorum sp. 122.</title>
        <authorList>
            <person name="Wang G."/>
            <person name="Tang M."/>
            <person name="Wu H."/>
            <person name="Dai S."/>
            <person name="Li T."/>
            <person name="Chen C."/>
            <person name="He H."/>
            <person name="Fan J."/>
            <person name="Xiang W."/>
            <person name="Li X."/>
        </authorList>
    </citation>
    <scope>NUCLEOTIDE SEQUENCE [LARGE SCALE GENOMIC DNA]</scope>
    <source>
        <strain evidence="2 3">GYP-11</strain>
    </source>
</reference>
<dbReference type="GeneID" id="300655785"/>
<evidence type="ECO:0000313" key="3">
    <source>
        <dbReference type="Proteomes" id="UP000470384"/>
    </source>
</evidence>
<dbReference type="SUPFAM" id="SSF54001">
    <property type="entry name" value="Cysteine proteinases"/>
    <property type="match status" value="1"/>
</dbReference>
<dbReference type="RefSeq" id="WP_160586937.1">
    <property type="nucleotide sequence ID" value="NZ_BMHN01000001.1"/>
</dbReference>
<dbReference type="InterPro" id="IPR002931">
    <property type="entry name" value="Transglutaminase-like"/>
</dbReference>
<gene>
    <name evidence="2" type="ORF">GTQ45_03925</name>
</gene>
<dbReference type="Proteomes" id="UP000470384">
    <property type="component" value="Unassembled WGS sequence"/>
</dbReference>
<dbReference type="Pfam" id="PF08379">
    <property type="entry name" value="Bact_transglu_N"/>
    <property type="match status" value="1"/>
</dbReference>
<dbReference type="PANTHER" id="PTHR33490">
    <property type="entry name" value="BLR5614 PROTEIN-RELATED"/>
    <property type="match status" value="1"/>
</dbReference>
<protein>
    <submittedName>
        <fullName evidence="2">Transglutaminase family protein</fullName>
    </submittedName>
</protein>
<organism evidence="2 3">
    <name type="scientific">Pyruvatibacter mobilis</name>
    <dbReference type="NCBI Taxonomy" id="1712261"/>
    <lineage>
        <taxon>Bacteria</taxon>
        <taxon>Pseudomonadati</taxon>
        <taxon>Pseudomonadota</taxon>
        <taxon>Alphaproteobacteria</taxon>
        <taxon>Hyphomicrobiales</taxon>
        <taxon>Parvibaculaceae</taxon>
        <taxon>Pyruvatibacter</taxon>
    </lineage>
</organism>
<dbReference type="EMBL" id="WXYQ01000004">
    <property type="protein sequence ID" value="NBG94875.1"/>
    <property type="molecule type" value="Genomic_DNA"/>
</dbReference>
<comment type="caution">
    <text evidence="2">The sequence shown here is derived from an EMBL/GenBank/DDBJ whole genome shotgun (WGS) entry which is preliminary data.</text>
</comment>
<dbReference type="Pfam" id="PF01841">
    <property type="entry name" value="Transglut_core"/>
    <property type="match status" value="1"/>
</dbReference>
<proteinExistence type="predicted"/>
<dbReference type="InterPro" id="IPR038765">
    <property type="entry name" value="Papain-like_cys_pep_sf"/>
</dbReference>
<name>A0A845Q895_9HYPH</name>
<dbReference type="SMART" id="SM00460">
    <property type="entry name" value="TGc"/>
    <property type="match status" value="1"/>
</dbReference>
<dbReference type="Gene3D" id="3.10.620.30">
    <property type="match status" value="1"/>
</dbReference>
<evidence type="ECO:0000259" key="1">
    <source>
        <dbReference type="SMART" id="SM00460"/>
    </source>
</evidence>
<dbReference type="PANTHER" id="PTHR33490:SF6">
    <property type="entry name" value="SLL1049 PROTEIN"/>
    <property type="match status" value="1"/>
</dbReference>
<keyword evidence="3" id="KW-1185">Reference proteome</keyword>
<evidence type="ECO:0000313" key="2">
    <source>
        <dbReference type="EMBL" id="NBG94875.1"/>
    </source>
</evidence>
<dbReference type="AlphaFoldDB" id="A0A845Q895"/>
<dbReference type="OrthoDB" id="9804023at2"/>